<sequence>MVNGLIHSIGYREVELTSEKPVKGIELIVKTGNLYQTPRECYMEHYVSPVPIRVSITIYSLGPLYMATLILQLTGQPISNFSNLTTF</sequence>
<evidence type="ECO:0000313" key="2">
    <source>
        <dbReference type="Proteomes" id="UP000481033"/>
    </source>
</evidence>
<dbReference type="AlphaFoldDB" id="A0A6M0RKU6"/>
<reference evidence="1 2" key="1">
    <citation type="journal article" date="2020" name="Microb. Ecol.">
        <title>Ecogenomics of the Marine Benthic Filamentous Cyanobacterium Adonisia.</title>
        <authorList>
            <person name="Walter J.M."/>
            <person name="Coutinho F.H."/>
            <person name="Leomil L."/>
            <person name="Hargreaves P.I."/>
            <person name="Campeao M.E."/>
            <person name="Vieira V.V."/>
            <person name="Silva B.S."/>
            <person name="Fistarol G.O."/>
            <person name="Salomon P.S."/>
            <person name="Sawabe T."/>
            <person name="Mino S."/>
            <person name="Hosokawa M."/>
            <person name="Miyashita H."/>
            <person name="Maruyama F."/>
            <person name="van Verk M.C."/>
            <person name="Dutilh B.E."/>
            <person name="Thompson C.C."/>
            <person name="Thompson F.L."/>
        </authorList>
    </citation>
    <scope>NUCLEOTIDE SEQUENCE [LARGE SCALE GENOMIC DNA]</scope>
    <source>
        <strain evidence="1 2">CCMR0081</strain>
    </source>
</reference>
<protein>
    <submittedName>
        <fullName evidence="1">Uncharacterized protein</fullName>
    </submittedName>
</protein>
<gene>
    <name evidence="1" type="ORF">DXZ20_12205</name>
</gene>
<comment type="caution">
    <text evidence="1">The sequence shown here is derived from an EMBL/GenBank/DDBJ whole genome shotgun (WGS) entry which is preliminary data.</text>
</comment>
<name>A0A6M0RKU6_9CYAN</name>
<dbReference type="EMBL" id="QXHD01000004">
    <property type="protein sequence ID" value="NEZ56422.1"/>
    <property type="molecule type" value="Genomic_DNA"/>
</dbReference>
<accession>A0A6M0RKU6</accession>
<evidence type="ECO:0000313" key="1">
    <source>
        <dbReference type="EMBL" id="NEZ56422.1"/>
    </source>
</evidence>
<organism evidence="1 2">
    <name type="scientific">Adonisia turfae CCMR0081</name>
    <dbReference type="NCBI Taxonomy" id="2292702"/>
    <lineage>
        <taxon>Bacteria</taxon>
        <taxon>Bacillati</taxon>
        <taxon>Cyanobacteriota</taxon>
        <taxon>Adonisia</taxon>
        <taxon>Adonisia turfae</taxon>
    </lineage>
</organism>
<proteinExistence type="predicted"/>
<keyword evidence="2" id="KW-1185">Reference proteome</keyword>
<dbReference type="Proteomes" id="UP000481033">
    <property type="component" value="Unassembled WGS sequence"/>
</dbReference>